<dbReference type="SUPFAM" id="SSF56349">
    <property type="entry name" value="DNA breaking-rejoining enzymes"/>
    <property type="match status" value="1"/>
</dbReference>
<dbReference type="Proteomes" id="UP000194499">
    <property type="component" value="Unassembled WGS sequence"/>
</dbReference>
<evidence type="ECO:0000313" key="2">
    <source>
        <dbReference type="EMBL" id="SMD95540.1"/>
    </source>
</evidence>
<dbReference type="Gene3D" id="1.10.443.10">
    <property type="entry name" value="Intergrase catalytic core"/>
    <property type="match status" value="1"/>
</dbReference>
<evidence type="ECO:0000256" key="1">
    <source>
        <dbReference type="ARBA" id="ARBA00023172"/>
    </source>
</evidence>
<protein>
    <recommendedName>
        <fullName evidence="4">Site-specific integrase</fullName>
    </recommendedName>
</protein>
<keyword evidence="1" id="KW-0233">DNA recombination</keyword>
<dbReference type="AlphaFoldDB" id="A0A1Y5ZG70"/>
<dbReference type="GO" id="GO:0003677">
    <property type="term" value="F:DNA binding"/>
    <property type="evidence" value="ECO:0007669"/>
    <property type="project" value="InterPro"/>
</dbReference>
<accession>A0A1Y5ZG70</accession>
<dbReference type="InterPro" id="IPR011010">
    <property type="entry name" value="DNA_brk_join_enz"/>
</dbReference>
<gene>
    <name evidence="2" type="ORF">BACERE00191_02096</name>
</gene>
<sequence length="436" mass="50957">MQFEHDYTFVVKEYDKFHYINGRVIQERVVGIGIKEKETNRLYPSPLTHYIRTYYRGASKSLSSQRNAAYELIKFLNYISNQVKNERTEFVTLKEKGLFGLRLVHGSQYISYLSLKARSEELSSDYVYRIEGYLIKFYQWLSTNQIIQEKINIERGSPFNNLELGTIYPGRDERVSDKLVDFGENRYELVQKFIRIAQDIAPDIALGVCFQVYGGLRTGEIVNLTKEAIESPYYWDDTNLGERKFILKVRERHLELFKNKINHQHEGVKRPRNQALLINPLLSQVYKEHKQLLKRLNNQMNIKNQNALFIAKRTGEPMSGKTYKELFNKVKKGFLKSISDEGRMDDYLFLTDKKWSTHIGRGIFTNLLLQVGATIPEVVIARGDKYASSIMSYVEEKNALHITQEAIDNIRIAAETKNADINKKNIDNFNFWEVKK</sequence>
<evidence type="ECO:0008006" key="4">
    <source>
        <dbReference type="Google" id="ProtNLM"/>
    </source>
</evidence>
<reference evidence="3" key="1">
    <citation type="submission" date="2017-04" db="EMBL/GenBank/DDBJ databases">
        <authorList>
            <person name="Criscuolo A."/>
        </authorList>
    </citation>
    <scope>NUCLEOTIDE SEQUENCE [LARGE SCALE GENOMIC DNA]</scope>
</reference>
<proteinExistence type="predicted"/>
<dbReference type="GO" id="GO:0015074">
    <property type="term" value="P:DNA integration"/>
    <property type="evidence" value="ECO:0007669"/>
    <property type="project" value="InterPro"/>
</dbReference>
<dbReference type="EMBL" id="FWZB01000036">
    <property type="protein sequence ID" value="SMD95540.1"/>
    <property type="molecule type" value="Genomic_DNA"/>
</dbReference>
<name>A0A1Y5ZG70_9BACI</name>
<dbReference type="GO" id="GO:0006310">
    <property type="term" value="P:DNA recombination"/>
    <property type="evidence" value="ECO:0007669"/>
    <property type="project" value="UniProtKB-KW"/>
</dbReference>
<organism evidence="2 3">
    <name type="scientific">Bacillus pacificus</name>
    <dbReference type="NCBI Taxonomy" id="2026187"/>
    <lineage>
        <taxon>Bacteria</taxon>
        <taxon>Bacillati</taxon>
        <taxon>Bacillota</taxon>
        <taxon>Bacilli</taxon>
        <taxon>Bacillales</taxon>
        <taxon>Bacillaceae</taxon>
        <taxon>Bacillus</taxon>
        <taxon>Bacillus cereus group</taxon>
    </lineage>
</organism>
<dbReference type="InterPro" id="IPR013762">
    <property type="entry name" value="Integrase-like_cat_sf"/>
</dbReference>
<dbReference type="RefSeq" id="WP_088106415.1">
    <property type="nucleotide sequence ID" value="NZ_CP093424.1"/>
</dbReference>
<evidence type="ECO:0000313" key="3">
    <source>
        <dbReference type="Proteomes" id="UP000194499"/>
    </source>
</evidence>